<proteinExistence type="predicted"/>
<sequence>MKGLRKRDRKKFCQVTAAQPPDVSVRALHWSPTKIMATVRFFGY</sequence>
<name>A0A2P5E2X6_TREOI</name>
<protein>
    <submittedName>
        <fullName evidence="1">Uncharacterized protein</fullName>
    </submittedName>
</protein>
<gene>
    <name evidence="1" type="ORF">TorRG33x02_235180</name>
</gene>
<dbReference type="InParanoid" id="A0A2P5E2X6"/>
<dbReference type="AlphaFoldDB" id="A0A2P5E2X6"/>
<evidence type="ECO:0000313" key="1">
    <source>
        <dbReference type="EMBL" id="PON79899.1"/>
    </source>
</evidence>
<comment type="caution">
    <text evidence="1">The sequence shown here is derived from an EMBL/GenBank/DDBJ whole genome shotgun (WGS) entry which is preliminary data.</text>
</comment>
<organism evidence="1 2">
    <name type="scientific">Trema orientale</name>
    <name type="common">Charcoal tree</name>
    <name type="synonym">Celtis orientalis</name>
    <dbReference type="NCBI Taxonomy" id="63057"/>
    <lineage>
        <taxon>Eukaryota</taxon>
        <taxon>Viridiplantae</taxon>
        <taxon>Streptophyta</taxon>
        <taxon>Embryophyta</taxon>
        <taxon>Tracheophyta</taxon>
        <taxon>Spermatophyta</taxon>
        <taxon>Magnoliopsida</taxon>
        <taxon>eudicotyledons</taxon>
        <taxon>Gunneridae</taxon>
        <taxon>Pentapetalae</taxon>
        <taxon>rosids</taxon>
        <taxon>fabids</taxon>
        <taxon>Rosales</taxon>
        <taxon>Cannabaceae</taxon>
        <taxon>Trema</taxon>
    </lineage>
</organism>
<accession>A0A2P5E2X6</accession>
<keyword evidence="2" id="KW-1185">Reference proteome</keyword>
<dbReference type="EMBL" id="JXTC01000233">
    <property type="protein sequence ID" value="PON79899.1"/>
    <property type="molecule type" value="Genomic_DNA"/>
</dbReference>
<reference evidence="2" key="1">
    <citation type="submission" date="2016-06" db="EMBL/GenBank/DDBJ databases">
        <title>Parallel loss of symbiosis genes in relatives of nitrogen-fixing non-legume Parasponia.</title>
        <authorList>
            <person name="Van Velzen R."/>
            <person name="Holmer R."/>
            <person name="Bu F."/>
            <person name="Rutten L."/>
            <person name="Van Zeijl A."/>
            <person name="Liu W."/>
            <person name="Santuari L."/>
            <person name="Cao Q."/>
            <person name="Sharma T."/>
            <person name="Shen D."/>
            <person name="Roswanjaya Y."/>
            <person name="Wardhani T."/>
            <person name="Kalhor M.S."/>
            <person name="Jansen J."/>
            <person name="Van den Hoogen J."/>
            <person name="Gungor B."/>
            <person name="Hartog M."/>
            <person name="Hontelez J."/>
            <person name="Verver J."/>
            <person name="Yang W.-C."/>
            <person name="Schijlen E."/>
            <person name="Repin R."/>
            <person name="Schilthuizen M."/>
            <person name="Schranz E."/>
            <person name="Heidstra R."/>
            <person name="Miyata K."/>
            <person name="Fedorova E."/>
            <person name="Kohlen W."/>
            <person name="Bisseling T."/>
            <person name="Smit S."/>
            <person name="Geurts R."/>
        </authorList>
    </citation>
    <scope>NUCLEOTIDE SEQUENCE [LARGE SCALE GENOMIC DNA]</scope>
    <source>
        <strain evidence="2">cv. RG33-2</strain>
    </source>
</reference>
<dbReference type="Proteomes" id="UP000237000">
    <property type="component" value="Unassembled WGS sequence"/>
</dbReference>
<evidence type="ECO:0000313" key="2">
    <source>
        <dbReference type="Proteomes" id="UP000237000"/>
    </source>
</evidence>